<proteinExistence type="predicted"/>
<dbReference type="EMBL" id="JANIBK010000057">
    <property type="protein sequence ID" value="MCQ8129140.1"/>
    <property type="molecule type" value="Genomic_DNA"/>
</dbReference>
<sequence>MRIAYSLRAMIGLAVWLGQAAATHAADPHRVGAGLPRAACDECHAKTPALPSGLLTSKNYPSVASELKQDGVAMCKHCHDTAQGHRVWVDIDFPVPADLPLNGGNAITCLTCHYVHGSLDSDGPQASVSFLDRLLNAERLRKSFLLRRNNTGGELCLTCHNVNQGSNHE</sequence>
<keyword evidence="1" id="KW-0732">Signal</keyword>
<keyword evidence="3" id="KW-1185">Reference proteome</keyword>
<dbReference type="SUPFAM" id="SSF48695">
    <property type="entry name" value="Multiheme cytochromes"/>
    <property type="match status" value="1"/>
</dbReference>
<evidence type="ECO:0000313" key="2">
    <source>
        <dbReference type="EMBL" id="MCQ8129140.1"/>
    </source>
</evidence>
<accession>A0ABT1U6Y3</accession>
<name>A0ABT1U6Y3_9GAMM</name>
<comment type="caution">
    <text evidence="2">The sequence shown here is derived from an EMBL/GenBank/DDBJ whole genome shotgun (WGS) entry which is preliminary data.</text>
</comment>
<evidence type="ECO:0008006" key="4">
    <source>
        <dbReference type="Google" id="ProtNLM"/>
    </source>
</evidence>
<organism evidence="2 3">
    <name type="scientific">Methylomonas rivi</name>
    <dbReference type="NCBI Taxonomy" id="2952226"/>
    <lineage>
        <taxon>Bacteria</taxon>
        <taxon>Pseudomonadati</taxon>
        <taxon>Pseudomonadota</taxon>
        <taxon>Gammaproteobacteria</taxon>
        <taxon>Methylococcales</taxon>
        <taxon>Methylococcaceae</taxon>
        <taxon>Methylomonas</taxon>
    </lineage>
</organism>
<gene>
    <name evidence="2" type="ORF">NP596_11810</name>
</gene>
<evidence type="ECO:0000313" key="3">
    <source>
        <dbReference type="Proteomes" id="UP001524586"/>
    </source>
</evidence>
<dbReference type="RefSeq" id="WP_256615566.1">
    <property type="nucleotide sequence ID" value="NZ_JANIBK010000057.1"/>
</dbReference>
<feature type="chain" id="PRO_5045131018" description="Doubled CXXCH motif domain-containing protein" evidence="1">
    <location>
        <begin position="26"/>
        <end position="169"/>
    </location>
</feature>
<dbReference type="Proteomes" id="UP001524586">
    <property type="component" value="Unassembled WGS sequence"/>
</dbReference>
<reference evidence="2 3" key="1">
    <citation type="submission" date="2022-07" db="EMBL/GenBank/DDBJ databases">
        <title>Methylomonas rivi sp. nov., Methylomonas rosea sp. nov., Methylomonas aureus sp. nov. and Methylomonas subterranea sp. nov., four novel methanotrophs isolated from a freshwater creek and the deep terrestrial subsurface.</title>
        <authorList>
            <person name="Abin C."/>
            <person name="Sankaranarayanan K."/>
            <person name="Garner C."/>
            <person name="Sindelar R."/>
            <person name="Kotary K."/>
            <person name="Garner R."/>
            <person name="Barclay S."/>
            <person name="Lawson P."/>
            <person name="Krumholz L."/>
        </authorList>
    </citation>
    <scope>NUCLEOTIDE SEQUENCE [LARGE SCALE GENOMIC DNA]</scope>
    <source>
        <strain evidence="2 3">WSC-6</strain>
    </source>
</reference>
<dbReference type="InterPro" id="IPR036280">
    <property type="entry name" value="Multihaem_cyt_sf"/>
</dbReference>
<protein>
    <recommendedName>
        <fullName evidence="4">Doubled CXXCH motif domain-containing protein</fullName>
    </recommendedName>
</protein>
<evidence type="ECO:0000256" key="1">
    <source>
        <dbReference type="SAM" id="SignalP"/>
    </source>
</evidence>
<feature type="signal peptide" evidence="1">
    <location>
        <begin position="1"/>
        <end position="25"/>
    </location>
</feature>